<dbReference type="EMBL" id="BRXS01000003">
    <property type="protein sequence ID" value="GLC25913.1"/>
    <property type="molecule type" value="Genomic_DNA"/>
</dbReference>
<evidence type="ECO:0000313" key="3">
    <source>
        <dbReference type="Proteomes" id="UP001161325"/>
    </source>
</evidence>
<proteinExistence type="predicted"/>
<protein>
    <recommendedName>
        <fullName evidence="4">BIG2 domain-containing protein</fullName>
    </recommendedName>
</protein>
<evidence type="ECO:0000313" key="2">
    <source>
        <dbReference type="EMBL" id="GLC25913.1"/>
    </source>
</evidence>
<accession>A0AA37QHK7</accession>
<dbReference type="AlphaFoldDB" id="A0AA37QHK7"/>
<keyword evidence="3" id="KW-1185">Reference proteome</keyword>
<dbReference type="RefSeq" id="WP_284350373.1">
    <property type="nucleotide sequence ID" value="NZ_BRXS01000003.1"/>
</dbReference>
<evidence type="ECO:0008006" key="4">
    <source>
        <dbReference type="Google" id="ProtNLM"/>
    </source>
</evidence>
<sequence>MRPIRSITLAAFCALLGCSEAEPPFTPFGPGMLTDPLSVRLAVGDTARVRATWAANTPEPKLRVSWTIDRRSVVVVESVAPDTRSVRLRALSAGTATMTVIDSASQSVVSVPITIQ</sequence>
<organism evidence="2 3">
    <name type="scientific">Roseisolibacter agri</name>
    <dbReference type="NCBI Taxonomy" id="2014610"/>
    <lineage>
        <taxon>Bacteria</taxon>
        <taxon>Pseudomonadati</taxon>
        <taxon>Gemmatimonadota</taxon>
        <taxon>Gemmatimonadia</taxon>
        <taxon>Gemmatimonadales</taxon>
        <taxon>Gemmatimonadaceae</taxon>
        <taxon>Roseisolibacter</taxon>
    </lineage>
</organism>
<comment type="caution">
    <text evidence="2">The sequence shown here is derived from an EMBL/GenBank/DDBJ whole genome shotgun (WGS) entry which is preliminary data.</text>
</comment>
<keyword evidence="1" id="KW-0732">Signal</keyword>
<dbReference type="Gene3D" id="2.60.40.1080">
    <property type="match status" value="1"/>
</dbReference>
<feature type="signal peptide" evidence="1">
    <location>
        <begin position="1"/>
        <end position="21"/>
    </location>
</feature>
<feature type="chain" id="PRO_5041291660" description="BIG2 domain-containing protein" evidence="1">
    <location>
        <begin position="22"/>
        <end position="116"/>
    </location>
</feature>
<evidence type="ECO:0000256" key="1">
    <source>
        <dbReference type="SAM" id="SignalP"/>
    </source>
</evidence>
<gene>
    <name evidence="2" type="ORF">rosag_24260</name>
</gene>
<name>A0AA37QHK7_9BACT</name>
<dbReference type="PROSITE" id="PS51257">
    <property type="entry name" value="PROKAR_LIPOPROTEIN"/>
    <property type="match status" value="1"/>
</dbReference>
<dbReference type="Proteomes" id="UP001161325">
    <property type="component" value="Unassembled WGS sequence"/>
</dbReference>
<reference evidence="2" key="1">
    <citation type="submission" date="2022-08" db="EMBL/GenBank/DDBJ databases">
        <title>Draft genome sequencing of Roseisolibacter agri AW1220.</title>
        <authorList>
            <person name="Tobiishi Y."/>
            <person name="Tonouchi A."/>
        </authorList>
    </citation>
    <scope>NUCLEOTIDE SEQUENCE</scope>
    <source>
        <strain evidence="2">AW1220</strain>
    </source>
</reference>